<accession>A0ABT6MUR5</accession>
<dbReference type="Proteomes" id="UP001160550">
    <property type="component" value="Unassembled WGS sequence"/>
</dbReference>
<proteinExistence type="predicted"/>
<dbReference type="RefSeq" id="WP_280943601.1">
    <property type="nucleotide sequence ID" value="NZ_JARYGX010000027.1"/>
</dbReference>
<evidence type="ECO:0000313" key="3">
    <source>
        <dbReference type="Proteomes" id="UP001160550"/>
    </source>
</evidence>
<reference evidence="2" key="1">
    <citation type="journal article" date="2007" name="Int. J. Syst. Evol. Microbiol.">
        <title>Luteimonas composti sp. nov., a moderately thermophilic bacterium isolated from food waste.</title>
        <authorList>
            <person name="Young C.C."/>
            <person name="Kampfer P."/>
            <person name="Chen W.M."/>
            <person name="Yen W.S."/>
            <person name="Arun A.B."/>
            <person name="Lai W.A."/>
            <person name="Shen F.T."/>
            <person name="Rekha P.D."/>
            <person name="Lin K.Y."/>
            <person name="Chou J.H."/>
        </authorList>
    </citation>
    <scope>NUCLEOTIDE SEQUENCE</scope>
    <source>
        <strain evidence="2">CC-YY355</strain>
    </source>
</reference>
<sequence length="153" mass="16697">MRVYRICRAEHVATALTGIGAASYPGRWNSKGVHLVYTAGSHSLALLEMLVHVNTIHDVPANLRLLSYELPDACVHALEPARWPPGWDRLPYSQAVRRVGDDFVRAGAHLALRVPSAIVPGESNVLINPRHADIARVIEAGNIDLAPDSRLFG</sequence>
<keyword evidence="3" id="KW-1185">Reference proteome</keyword>
<protein>
    <submittedName>
        <fullName evidence="2">RES family NAD+ phosphorylase</fullName>
    </submittedName>
</protein>
<organism evidence="2 3">
    <name type="scientific">Luteimonas composti</name>
    <dbReference type="NCBI Taxonomy" id="398257"/>
    <lineage>
        <taxon>Bacteria</taxon>
        <taxon>Pseudomonadati</taxon>
        <taxon>Pseudomonadota</taxon>
        <taxon>Gammaproteobacteria</taxon>
        <taxon>Lysobacterales</taxon>
        <taxon>Lysobacteraceae</taxon>
        <taxon>Luteimonas</taxon>
    </lineage>
</organism>
<gene>
    <name evidence="2" type="ORF">QF205_15095</name>
</gene>
<name>A0ABT6MUR5_9GAMM</name>
<dbReference type="Pfam" id="PF08808">
    <property type="entry name" value="RES"/>
    <property type="match status" value="1"/>
</dbReference>
<feature type="domain" description="RES" evidence="1">
    <location>
        <begin position="15"/>
        <end position="141"/>
    </location>
</feature>
<evidence type="ECO:0000313" key="2">
    <source>
        <dbReference type="EMBL" id="MDH7454386.1"/>
    </source>
</evidence>
<dbReference type="InterPro" id="IPR014914">
    <property type="entry name" value="RES_dom"/>
</dbReference>
<comment type="caution">
    <text evidence="2">The sequence shown here is derived from an EMBL/GenBank/DDBJ whole genome shotgun (WGS) entry which is preliminary data.</text>
</comment>
<evidence type="ECO:0000259" key="1">
    <source>
        <dbReference type="SMART" id="SM00953"/>
    </source>
</evidence>
<reference evidence="2" key="2">
    <citation type="submission" date="2023-04" db="EMBL/GenBank/DDBJ databases">
        <authorList>
            <person name="Sun J.-Q."/>
        </authorList>
    </citation>
    <scope>NUCLEOTIDE SEQUENCE</scope>
    <source>
        <strain evidence="2">CC-YY355</strain>
    </source>
</reference>
<dbReference type="EMBL" id="JARYGX010000027">
    <property type="protein sequence ID" value="MDH7454386.1"/>
    <property type="molecule type" value="Genomic_DNA"/>
</dbReference>
<dbReference type="SMART" id="SM00953">
    <property type="entry name" value="RES"/>
    <property type="match status" value="1"/>
</dbReference>